<reference evidence="2" key="1">
    <citation type="journal article" date="2019" name="Int. J. Syst. Evol. Microbiol.">
        <title>The Global Catalogue of Microorganisms (GCM) 10K type strain sequencing project: providing services to taxonomists for standard genome sequencing and annotation.</title>
        <authorList>
            <consortium name="The Broad Institute Genomics Platform"/>
            <consortium name="The Broad Institute Genome Sequencing Center for Infectious Disease"/>
            <person name="Wu L."/>
            <person name="Ma J."/>
        </authorList>
    </citation>
    <scope>NUCLEOTIDE SEQUENCE [LARGE SCALE GENOMIC DNA]</scope>
    <source>
        <strain evidence="2">PCU 266</strain>
    </source>
</reference>
<comment type="caution">
    <text evidence="1">The sequence shown here is derived from an EMBL/GenBank/DDBJ whole genome shotgun (WGS) entry which is preliminary data.</text>
</comment>
<evidence type="ECO:0000313" key="1">
    <source>
        <dbReference type="EMBL" id="MFC5153455.1"/>
    </source>
</evidence>
<accession>A0ABW0AN85</accession>
<evidence type="ECO:0000313" key="2">
    <source>
        <dbReference type="Proteomes" id="UP001596160"/>
    </source>
</evidence>
<proteinExistence type="predicted"/>
<dbReference type="GO" id="GO:0016787">
    <property type="term" value="F:hydrolase activity"/>
    <property type="evidence" value="ECO:0007669"/>
    <property type="project" value="UniProtKB-KW"/>
</dbReference>
<dbReference type="SUPFAM" id="SSF53474">
    <property type="entry name" value="alpha/beta-Hydrolases"/>
    <property type="match status" value="1"/>
</dbReference>
<protein>
    <submittedName>
        <fullName evidence="1">Alpha/beta hydrolase family protein</fullName>
    </submittedName>
</protein>
<name>A0ABW0AN85_9ACTN</name>
<keyword evidence="1" id="KW-0378">Hydrolase</keyword>
<dbReference type="EMBL" id="JBHSKP010000010">
    <property type="protein sequence ID" value="MFC5153455.1"/>
    <property type="molecule type" value="Genomic_DNA"/>
</dbReference>
<dbReference type="Gene3D" id="3.40.50.1820">
    <property type="entry name" value="alpha/beta hydrolase"/>
    <property type="match status" value="1"/>
</dbReference>
<organism evidence="1 2">
    <name type="scientific">Streptomyces amakusaensis</name>
    <dbReference type="NCBI Taxonomy" id="67271"/>
    <lineage>
        <taxon>Bacteria</taxon>
        <taxon>Bacillati</taxon>
        <taxon>Actinomycetota</taxon>
        <taxon>Actinomycetes</taxon>
        <taxon>Kitasatosporales</taxon>
        <taxon>Streptomycetaceae</taxon>
        <taxon>Streptomyces</taxon>
    </lineage>
</organism>
<dbReference type="InterPro" id="IPR029058">
    <property type="entry name" value="AB_hydrolase_fold"/>
</dbReference>
<keyword evidence="2" id="KW-1185">Reference proteome</keyword>
<gene>
    <name evidence="1" type="ORF">ACFPRH_17105</name>
</gene>
<sequence length="288" mass="30233">MSESEVYELLDHSRRGWESDGPRPVRTHVWEPAGRPPKPPVALLSHGTGGSALDLGWLADALAGAGFLVAAVDHHGNTSTGRSLPEGFAFVWERPRDLSFVLGWLERERPIGAAGVAGFSLGGYSAAALVGARLSPEKVRAVLDGVVPAPPLPEFPGLIDALRSRVPPDELRRRIEEAGATVADPRILAAFLISPAIGQLVDESSLTAVDRPVAIRWGGADDNSPGSENALRYGRGIPGAEVSCLGETVGHYEFADDIAGAGPVRAQVAADAVAFLNRNLKLSAAARP</sequence>
<dbReference type="RefSeq" id="WP_344479354.1">
    <property type="nucleotide sequence ID" value="NZ_BAAASB010000012.1"/>
</dbReference>
<dbReference type="Proteomes" id="UP001596160">
    <property type="component" value="Unassembled WGS sequence"/>
</dbReference>